<dbReference type="InterPro" id="IPR012699">
    <property type="entry name" value="PhnN"/>
</dbReference>
<sequence length="197" mass="20940">MFARSGGKGFALHKGALVAIVGPSGAGKDSVIGAAAQAVRDQPDIVFVRRVITRLSDGVTEDHDTMTPEAFEAGRAAGMFCLSWGAHGLFYGLPQSALDAVNRGKIVVANVSRAVLTDAVRTFGRVAVVEITAAPEILLERIMARGRENAEEARRRIARSVNFQLPHAACSYVRIDNSGPIDIAKDQLIKILSSSSV</sequence>
<dbReference type="UniPathway" id="UPA00087">
    <property type="reaction ID" value="UER00175"/>
</dbReference>
<evidence type="ECO:0000256" key="2">
    <source>
        <dbReference type="ARBA" id="ARBA00005069"/>
    </source>
</evidence>
<proteinExistence type="inferred from homology"/>
<dbReference type="EC" id="2.7.4.23" evidence="6"/>
<dbReference type="Gene3D" id="3.40.50.300">
    <property type="entry name" value="P-loop containing nucleotide triphosphate hydrolases"/>
    <property type="match status" value="1"/>
</dbReference>
<dbReference type="AlphaFoldDB" id="A0A7X3MU94"/>
<dbReference type="Proteomes" id="UP000436483">
    <property type="component" value="Unassembled WGS sequence"/>
</dbReference>
<reference evidence="7 8" key="2">
    <citation type="submission" date="2020-01" db="EMBL/GenBank/DDBJ databases">
        <title>Microvirga sp. nov., an arsenate reduction bacterium isolated from Tibet hotspring sediments.</title>
        <authorList>
            <person name="Xian W.-D."/>
            <person name="Li W.-J."/>
        </authorList>
    </citation>
    <scope>NUCLEOTIDE SEQUENCE [LARGE SCALE GENOMIC DNA]</scope>
    <source>
        <strain evidence="7 8">KCTC 23863</strain>
    </source>
</reference>
<dbReference type="GO" id="GO:0005524">
    <property type="term" value="F:ATP binding"/>
    <property type="evidence" value="ECO:0007669"/>
    <property type="project" value="UniProtKB-KW"/>
</dbReference>
<name>A0A7X3MU94_9HYPH</name>
<dbReference type="InterPro" id="IPR027417">
    <property type="entry name" value="P-loop_NTPase"/>
</dbReference>
<dbReference type="EMBL" id="WURB01000015">
    <property type="protein sequence ID" value="MXQ13334.1"/>
    <property type="molecule type" value="Genomic_DNA"/>
</dbReference>
<evidence type="ECO:0000256" key="6">
    <source>
        <dbReference type="HAMAP-Rule" id="MF_00836"/>
    </source>
</evidence>
<keyword evidence="3 6" id="KW-0808">Transferase</keyword>
<evidence type="ECO:0000256" key="5">
    <source>
        <dbReference type="ARBA" id="ARBA00022840"/>
    </source>
</evidence>
<evidence type="ECO:0000256" key="3">
    <source>
        <dbReference type="ARBA" id="ARBA00022679"/>
    </source>
</evidence>
<comment type="similarity">
    <text evidence="6">Belongs to the ribose 1,5-bisphosphokinase family.</text>
</comment>
<dbReference type="SUPFAM" id="SSF52540">
    <property type="entry name" value="P-loop containing nucleoside triphosphate hydrolases"/>
    <property type="match status" value="1"/>
</dbReference>
<dbReference type="GO" id="GO:0033863">
    <property type="term" value="F:ribose 1,5-bisphosphate phosphokinase activity"/>
    <property type="evidence" value="ECO:0007669"/>
    <property type="project" value="UniProtKB-UniRule"/>
</dbReference>
<organism evidence="7 8">
    <name type="scientific">Microvirga makkahensis</name>
    <dbReference type="NCBI Taxonomy" id="1128670"/>
    <lineage>
        <taxon>Bacteria</taxon>
        <taxon>Pseudomonadati</taxon>
        <taxon>Pseudomonadota</taxon>
        <taxon>Alphaproteobacteria</taxon>
        <taxon>Hyphomicrobiales</taxon>
        <taxon>Methylobacteriaceae</taxon>
        <taxon>Microvirga</taxon>
    </lineage>
</organism>
<dbReference type="GO" id="GO:0006015">
    <property type="term" value="P:5-phosphoribose 1-diphosphate biosynthetic process"/>
    <property type="evidence" value="ECO:0007669"/>
    <property type="project" value="UniProtKB-UniRule"/>
</dbReference>
<keyword evidence="4 6" id="KW-0547">Nucleotide-binding</keyword>
<dbReference type="GO" id="GO:0019634">
    <property type="term" value="P:organic phosphonate metabolic process"/>
    <property type="evidence" value="ECO:0007669"/>
    <property type="project" value="UniProtKB-UniRule"/>
</dbReference>
<evidence type="ECO:0000256" key="1">
    <source>
        <dbReference type="ARBA" id="ARBA00000373"/>
    </source>
</evidence>
<protein>
    <recommendedName>
        <fullName evidence="6">Ribose 1,5-bisphosphate phosphokinase PhnN</fullName>
        <ecNumber evidence="6">2.7.4.23</ecNumber>
    </recommendedName>
    <alternativeName>
        <fullName evidence="6">Ribose 1,5-bisphosphokinase</fullName>
    </alternativeName>
</protein>
<comment type="pathway">
    <text evidence="2 6">Metabolic intermediate biosynthesis; 5-phospho-alpha-D-ribose 1-diphosphate biosynthesis; 5-phospho-alpha-D-ribose 1-diphosphate from D-ribose 5-phosphate (route II): step 3/3.</text>
</comment>
<evidence type="ECO:0000313" key="8">
    <source>
        <dbReference type="Proteomes" id="UP000436483"/>
    </source>
</evidence>
<evidence type="ECO:0000313" key="7">
    <source>
        <dbReference type="EMBL" id="MXQ13334.1"/>
    </source>
</evidence>
<comment type="catalytic activity">
    <reaction evidence="1 6">
        <text>alpha-D-ribose 1,5-bisphosphate + ATP = 5-phospho-alpha-D-ribose 1-diphosphate + ADP</text>
        <dbReference type="Rhea" id="RHEA:20109"/>
        <dbReference type="ChEBI" id="CHEBI:30616"/>
        <dbReference type="ChEBI" id="CHEBI:58017"/>
        <dbReference type="ChEBI" id="CHEBI:68688"/>
        <dbReference type="ChEBI" id="CHEBI:456216"/>
        <dbReference type="EC" id="2.7.4.23"/>
    </reaction>
</comment>
<gene>
    <name evidence="6 7" type="primary">phnN</name>
    <name evidence="7" type="ORF">GR328_18050</name>
</gene>
<keyword evidence="8" id="KW-1185">Reference proteome</keyword>
<evidence type="ECO:0000256" key="4">
    <source>
        <dbReference type="ARBA" id="ARBA00022741"/>
    </source>
</evidence>
<comment type="function">
    <text evidence="6">Catalyzes the phosphorylation of ribose 1,5-bisphosphate to 5-phospho-D-ribosyl alpha-1-diphosphate (PRPP).</text>
</comment>
<keyword evidence="7" id="KW-0418">Kinase</keyword>
<keyword evidence="5 6" id="KW-0067">ATP-binding</keyword>
<dbReference type="NCBIfam" id="TIGR02322">
    <property type="entry name" value="phosphon_PhnN"/>
    <property type="match status" value="1"/>
</dbReference>
<comment type="caution">
    <text evidence="7">The sequence shown here is derived from an EMBL/GenBank/DDBJ whole genome shotgun (WGS) entry which is preliminary data.</text>
</comment>
<feature type="binding site" evidence="6">
    <location>
        <begin position="22"/>
        <end position="29"/>
    </location>
    <ligand>
        <name>ATP</name>
        <dbReference type="ChEBI" id="CHEBI:30616"/>
    </ligand>
</feature>
<reference evidence="7 8" key="1">
    <citation type="submission" date="2019-12" db="EMBL/GenBank/DDBJ databases">
        <authorList>
            <person name="Yuan C.-G."/>
        </authorList>
    </citation>
    <scope>NUCLEOTIDE SEQUENCE [LARGE SCALE GENOMIC DNA]</scope>
    <source>
        <strain evidence="7 8">KCTC 23863</strain>
    </source>
</reference>
<accession>A0A7X3MU94</accession>
<dbReference type="OrthoDB" id="341217at2"/>
<dbReference type="HAMAP" id="MF_00836">
    <property type="entry name" value="PhnN"/>
    <property type="match status" value="1"/>
</dbReference>